<evidence type="ECO:0000256" key="3">
    <source>
        <dbReference type="ARBA" id="ARBA00022525"/>
    </source>
</evidence>
<keyword evidence="4 6" id="KW-0732">Signal</keyword>
<dbReference type="PANTHER" id="PTHR34450:SF4">
    <property type="entry name" value="DEFENSIN-LIKE PROTEIN 226-RELATED"/>
    <property type="match status" value="1"/>
</dbReference>
<organism evidence="7 8">
    <name type="scientific">Arabis alpina</name>
    <name type="common">Alpine rock-cress</name>
    <dbReference type="NCBI Taxonomy" id="50452"/>
    <lineage>
        <taxon>Eukaryota</taxon>
        <taxon>Viridiplantae</taxon>
        <taxon>Streptophyta</taxon>
        <taxon>Embryophyta</taxon>
        <taxon>Tracheophyta</taxon>
        <taxon>Spermatophyta</taxon>
        <taxon>Magnoliopsida</taxon>
        <taxon>eudicotyledons</taxon>
        <taxon>Gunneridae</taxon>
        <taxon>Pentapetalae</taxon>
        <taxon>rosids</taxon>
        <taxon>malvids</taxon>
        <taxon>Brassicales</taxon>
        <taxon>Brassicaceae</taxon>
        <taxon>Arabideae</taxon>
        <taxon>Arabis</taxon>
    </lineage>
</organism>
<dbReference type="OrthoDB" id="1104725at2759"/>
<comment type="similarity">
    <text evidence="2">Belongs to the DEFL family.</text>
</comment>
<protein>
    <submittedName>
        <fullName evidence="7">Uncharacterized protein</fullName>
    </submittedName>
</protein>
<accession>A0A087HNF7</accession>
<name>A0A087HNF7_ARAAL</name>
<proteinExistence type="inferred from homology"/>
<dbReference type="PANTHER" id="PTHR34450">
    <property type="entry name" value="DEFENSIN-LIKE PROTEIN 245-RELATED"/>
    <property type="match status" value="1"/>
</dbReference>
<dbReference type="OMA" id="KRICKCR"/>
<evidence type="ECO:0000256" key="5">
    <source>
        <dbReference type="ARBA" id="ARBA00023157"/>
    </source>
</evidence>
<feature type="signal peptide" evidence="6">
    <location>
        <begin position="1"/>
        <end position="26"/>
    </location>
</feature>
<dbReference type="AlphaFoldDB" id="A0A087HNF7"/>
<keyword evidence="3" id="KW-0964">Secreted</keyword>
<evidence type="ECO:0000313" key="8">
    <source>
        <dbReference type="Proteomes" id="UP000029120"/>
    </source>
</evidence>
<evidence type="ECO:0000256" key="2">
    <source>
        <dbReference type="ARBA" id="ARBA00006722"/>
    </source>
</evidence>
<evidence type="ECO:0000256" key="4">
    <source>
        <dbReference type="ARBA" id="ARBA00022729"/>
    </source>
</evidence>
<dbReference type="Gramene" id="KFK43659">
    <property type="protein sequence ID" value="KFK43659"/>
    <property type="gene ID" value="AALP_AA1G156400"/>
</dbReference>
<dbReference type="EMBL" id="CM002869">
    <property type="protein sequence ID" value="KFK43659.1"/>
    <property type="molecule type" value="Genomic_DNA"/>
</dbReference>
<dbReference type="Proteomes" id="UP000029120">
    <property type="component" value="Chromosome 1"/>
</dbReference>
<comment type="subcellular location">
    <subcellularLocation>
        <location evidence="1">Secreted</location>
    </subcellularLocation>
</comment>
<dbReference type="GO" id="GO:0007165">
    <property type="term" value="P:signal transduction"/>
    <property type="evidence" value="ECO:0007669"/>
    <property type="project" value="InterPro"/>
</dbReference>
<sequence length="93" mass="10532">MKSTTLFMVSCVSILLVLNHIKEAEAVHVQRRAVCEFNRQFPGKCGNEGSNLCLQDMETKGAPNQKNLRCDCFDHPSIILGRPKRICKCRNHC</sequence>
<dbReference type="GO" id="GO:0005576">
    <property type="term" value="C:extracellular region"/>
    <property type="evidence" value="ECO:0007669"/>
    <property type="project" value="UniProtKB-SubCell"/>
</dbReference>
<feature type="chain" id="PRO_5001823531" evidence="6">
    <location>
        <begin position="27"/>
        <end position="93"/>
    </location>
</feature>
<dbReference type="InterPro" id="IPR010682">
    <property type="entry name" value="SCRL"/>
</dbReference>
<keyword evidence="8" id="KW-1185">Reference proteome</keyword>
<evidence type="ECO:0000256" key="6">
    <source>
        <dbReference type="SAM" id="SignalP"/>
    </source>
</evidence>
<dbReference type="Pfam" id="PF06876">
    <property type="entry name" value="SCRL"/>
    <property type="match status" value="1"/>
</dbReference>
<keyword evidence="5" id="KW-1015">Disulfide bond</keyword>
<reference evidence="8" key="1">
    <citation type="journal article" date="2015" name="Nat. Plants">
        <title>Genome expansion of Arabis alpina linked with retrotransposition and reduced symmetric DNA methylation.</title>
        <authorList>
            <person name="Willing E.M."/>
            <person name="Rawat V."/>
            <person name="Mandakova T."/>
            <person name="Maumus F."/>
            <person name="James G.V."/>
            <person name="Nordstroem K.J."/>
            <person name="Becker C."/>
            <person name="Warthmann N."/>
            <person name="Chica C."/>
            <person name="Szarzynska B."/>
            <person name="Zytnicki M."/>
            <person name="Albani M.C."/>
            <person name="Kiefer C."/>
            <person name="Bergonzi S."/>
            <person name="Castaings L."/>
            <person name="Mateos J.L."/>
            <person name="Berns M.C."/>
            <person name="Bujdoso N."/>
            <person name="Piofczyk T."/>
            <person name="de Lorenzo L."/>
            <person name="Barrero-Sicilia C."/>
            <person name="Mateos I."/>
            <person name="Piednoel M."/>
            <person name="Hagmann J."/>
            <person name="Chen-Min-Tao R."/>
            <person name="Iglesias-Fernandez R."/>
            <person name="Schuster S.C."/>
            <person name="Alonso-Blanco C."/>
            <person name="Roudier F."/>
            <person name="Carbonero P."/>
            <person name="Paz-Ares J."/>
            <person name="Davis S.J."/>
            <person name="Pecinka A."/>
            <person name="Quesneville H."/>
            <person name="Colot V."/>
            <person name="Lysak M.A."/>
            <person name="Weigel D."/>
            <person name="Coupland G."/>
            <person name="Schneeberger K."/>
        </authorList>
    </citation>
    <scope>NUCLEOTIDE SEQUENCE [LARGE SCALE GENOMIC DNA]</scope>
    <source>
        <strain evidence="8">cv. Pajares</strain>
    </source>
</reference>
<evidence type="ECO:0000256" key="1">
    <source>
        <dbReference type="ARBA" id="ARBA00004613"/>
    </source>
</evidence>
<gene>
    <name evidence="7" type="ordered locus">AALP_Aa1g156400</name>
</gene>
<evidence type="ECO:0000313" key="7">
    <source>
        <dbReference type="EMBL" id="KFK43659.1"/>
    </source>
</evidence>